<evidence type="ECO:0008006" key="4">
    <source>
        <dbReference type="Google" id="ProtNLM"/>
    </source>
</evidence>
<accession>A0ABU9Y561</accession>
<keyword evidence="3" id="KW-1185">Reference proteome</keyword>
<dbReference type="EMBL" id="JBDIME010000013">
    <property type="protein sequence ID" value="MEN2790930.1"/>
    <property type="molecule type" value="Genomic_DNA"/>
</dbReference>
<name>A0ABU9Y561_9SPHN</name>
<reference evidence="2 3" key="1">
    <citation type="submission" date="2024-05" db="EMBL/GenBank/DDBJ databases">
        <authorList>
            <person name="Liu Q."/>
            <person name="Xin Y.-H."/>
        </authorList>
    </citation>
    <scope>NUCLEOTIDE SEQUENCE [LARGE SCALE GENOMIC DNA]</scope>
    <source>
        <strain evidence="2 3">CGMCC 1.10181</strain>
    </source>
</reference>
<keyword evidence="1" id="KW-0812">Transmembrane</keyword>
<gene>
    <name evidence="2" type="ORF">ABC974_14915</name>
</gene>
<dbReference type="Proteomes" id="UP001419910">
    <property type="component" value="Unassembled WGS sequence"/>
</dbReference>
<evidence type="ECO:0000313" key="3">
    <source>
        <dbReference type="Proteomes" id="UP001419910"/>
    </source>
</evidence>
<organism evidence="2 3">
    <name type="scientific">Sphingomonas oligophenolica</name>
    <dbReference type="NCBI Taxonomy" id="301154"/>
    <lineage>
        <taxon>Bacteria</taxon>
        <taxon>Pseudomonadati</taxon>
        <taxon>Pseudomonadota</taxon>
        <taxon>Alphaproteobacteria</taxon>
        <taxon>Sphingomonadales</taxon>
        <taxon>Sphingomonadaceae</taxon>
        <taxon>Sphingomonas</taxon>
    </lineage>
</organism>
<proteinExistence type="predicted"/>
<dbReference type="RefSeq" id="WP_343892842.1">
    <property type="nucleotide sequence ID" value="NZ_BAAAEH010000065.1"/>
</dbReference>
<sequence length="209" mass="22295">MNAATAIDAPVPIPYRASGRSLAQASIAALVAGTAILMLFVLPAEYGIDPTGAGHLLGLTALNAKAEDADIATISAPGAAAPVAPVLVPPQTRDSIIRATPYRSDERTLTLAPHAGIEIKAEMQTGDQFVFSWKATGPVKMDMHGERSLTSEDFSTYWKQKGMTDAQGSFMAPFPGIHGWYWRNQGEAPVTITLRISGFYRKLIQPNAS</sequence>
<feature type="transmembrane region" description="Helical" evidence="1">
    <location>
        <begin position="22"/>
        <end position="42"/>
    </location>
</feature>
<keyword evidence="1" id="KW-1133">Transmembrane helix</keyword>
<evidence type="ECO:0000313" key="2">
    <source>
        <dbReference type="EMBL" id="MEN2790930.1"/>
    </source>
</evidence>
<evidence type="ECO:0000256" key="1">
    <source>
        <dbReference type="SAM" id="Phobius"/>
    </source>
</evidence>
<keyword evidence="1" id="KW-0472">Membrane</keyword>
<protein>
    <recommendedName>
        <fullName evidence="4">Transmembrane anchor protein</fullName>
    </recommendedName>
</protein>
<comment type="caution">
    <text evidence="2">The sequence shown here is derived from an EMBL/GenBank/DDBJ whole genome shotgun (WGS) entry which is preliminary data.</text>
</comment>